<dbReference type="PANTHER" id="PTHR12839:SF7">
    <property type="entry name" value="REGULATOR OF NONSENSE TRANSCRIPTS 2"/>
    <property type="match status" value="1"/>
</dbReference>
<dbReference type="GO" id="GO:0005737">
    <property type="term" value="C:cytoplasm"/>
    <property type="evidence" value="ECO:0007669"/>
    <property type="project" value="TreeGrafter"/>
</dbReference>
<accession>A0A8B8ZWI3</accession>
<dbReference type="GeneID" id="120108214"/>
<feature type="region of interest" description="Disordered" evidence="1">
    <location>
        <begin position="117"/>
        <end position="138"/>
    </location>
</feature>
<reference evidence="3" key="1">
    <citation type="submission" date="2025-08" db="UniProtKB">
        <authorList>
            <consortium name="RefSeq"/>
        </authorList>
    </citation>
    <scope>IDENTIFICATION</scope>
    <source>
        <tissue evidence="3">Young leaves</tissue>
    </source>
</reference>
<dbReference type="GO" id="GO:0000184">
    <property type="term" value="P:nuclear-transcribed mRNA catabolic process, nonsense-mediated decay"/>
    <property type="evidence" value="ECO:0007669"/>
    <property type="project" value="InterPro"/>
</dbReference>
<feature type="non-terminal residue" evidence="3">
    <location>
        <position position="1"/>
    </location>
</feature>
<gene>
    <name evidence="3" type="primary">LOC120108214</name>
</gene>
<dbReference type="Gene3D" id="1.25.40.180">
    <property type="match status" value="1"/>
</dbReference>
<dbReference type="GO" id="GO:0035145">
    <property type="term" value="C:exon-exon junction complex"/>
    <property type="evidence" value="ECO:0007669"/>
    <property type="project" value="TreeGrafter"/>
</dbReference>
<protein>
    <submittedName>
        <fullName evidence="3">Regulator of nonsense transcripts UPF2-like</fullName>
    </submittedName>
</protein>
<sequence>LQIPSSSINFLPCLLQFFRGLNVTADQKKFFKKALHSYYDAVAELLQSEHNSLRMLELENAKILSAKGELSDENAASYEKLRKSYDHLFRGVSSLAEALDMQPPVIADDGHTTRLTTGVDVSSSASGKESSVLEPVWG</sequence>
<keyword evidence="2" id="KW-1185">Reference proteome</keyword>
<evidence type="ECO:0000313" key="2">
    <source>
        <dbReference type="Proteomes" id="UP000228380"/>
    </source>
</evidence>
<dbReference type="KEGG" id="pda:120108214"/>
<dbReference type="OrthoDB" id="27832at2759"/>
<evidence type="ECO:0000256" key="1">
    <source>
        <dbReference type="SAM" id="MobiDB-lite"/>
    </source>
</evidence>
<evidence type="ECO:0000313" key="3">
    <source>
        <dbReference type="RefSeq" id="XP_038977722.1"/>
    </source>
</evidence>
<name>A0A8B8ZWI3_PHODC</name>
<dbReference type="RefSeq" id="XP_038977722.1">
    <property type="nucleotide sequence ID" value="XM_039121794.1"/>
</dbReference>
<dbReference type="InterPro" id="IPR039762">
    <property type="entry name" value="Nmd2/UPF2"/>
</dbReference>
<proteinExistence type="predicted"/>
<dbReference type="Proteomes" id="UP000228380">
    <property type="component" value="Unplaced"/>
</dbReference>
<organism evidence="2 3">
    <name type="scientific">Phoenix dactylifera</name>
    <name type="common">Date palm</name>
    <dbReference type="NCBI Taxonomy" id="42345"/>
    <lineage>
        <taxon>Eukaryota</taxon>
        <taxon>Viridiplantae</taxon>
        <taxon>Streptophyta</taxon>
        <taxon>Embryophyta</taxon>
        <taxon>Tracheophyta</taxon>
        <taxon>Spermatophyta</taxon>
        <taxon>Magnoliopsida</taxon>
        <taxon>Liliopsida</taxon>
        <taxon>Arecaceae</taxon>
        <taxon>Coryphoideae</taxon>
        <taxon>Phoeniceae</taxon>
        <taxon>Phoenix</taxon>
    </lineage>
</organism>
<dbReference type="PANTHER" id="PTHR12839">
    <property type="entry name" value="NONSENSE-MEDIATED MRNA DECAY PROTEIN 2 UP-FRAMESHIFT SUPPRESSOR 2"/>
    <property type="match status" value="1"/>
</dbReference>
<dbReference type="AlphaFoldDB" id="A0A8B8ZWI3"/>